<gene>
    <name evidence="1" type="ORF">B5M09_013934</name>
</gene>
<organism evidence="1 2">
    <name type="scientific">Aphanomyces astaci</name>
    <name type="common">Crayfish plague agent</name>
    <dbReference type="NCBI Taxonomy" id="112090"/>
    <lineage>
        <taxon>Eukaryota</taxon>
        <taxon>Sar</taxon>
        <taxon>Stramenopiles</taxon>
        <taxon>Oomycota</taxon>
        <taxon>Saprolegniomycetes</taxon>
        <taxon>Saprolegniales</taxon>
        <taxon>Verrucalvaceae</taxon>
        <taxon>Aphanomyces</taxon>
    </lineage>
</organism>
<evidence type="ECO:0000313" key="1">
    <source>
        <dbReference type="EMBL" id="RQM19286.1"/>
    </source>
</evidence>
<evidence type="ECO:0000313" key="2">
    <source>
        <dbReference type="Proteomes" id="UP000284702"/>
    </source>
</evidence>
<keyword evidence="2" id="KW-1185">Reference proteome</keyword>
<comment type="caution">
    <text evidence="1">The sequence shown here is derived from an EMBL/GenBank/DDBJ whole genome shotgun (WGS) entry which is preliminary data.</text>
</comment>
<feature type="non-terminal residue" evidence="1">
    <location>
        <position position="1"/>
    </location>
</feature>
<name>A0A3R7W940_APHAT</name>
<dbReference type="AlphaFoldDB" id="A0A3R7W940"/>
<sequence>SAVRNSKLSYLFTNSTDWGDLAKGRQTNLAYQYYSHPLDKVNSTASKAQLDADLKLAGIKNVEVTTQLHTNYFPRFTPAGLKKGLLWI</sequence>
<proteinExistence type="predicted"/>
<dbReference type="EMBL" id="MZMZ02004437">
    <property type="protein sequence ID" value="RQM19286.1"/>
    <property type="molecule type" value="Genomic_DNA"/>
</dbReference>
<reference evidence="1" key="1">
    <citation type="submission" date="2018-07" db="EMBL/GenBank/DDBJ databases">
        <title>Annotation of Aphanomyces astaci genome assembly.</title>
        <authorList>
            <person name="Studholme D.J."/>
        </authorList>
    </citation>
    <scope>NUCLEOTIDE SEQUENCE [LARGE SCALE GENOMIC DNA]</scope>
    <source>
        <strain evidence="1">Pc</strain>
    </source>
</reference>
<accession>A0A3R7W940</accession>
<dbReference type="Proteomes" id="UP000284702">
    <property type="component" value="Unassembled WGS sequence"/>
</dbReference>
<protein>
    <submittedName>
        <fullName evidence="1">Uncharacterized protein</fullName>
    </submittedName>
</protein>